<feature type="domain" description="Sulfatase N-terminal" evidence="2">
    <location>
        <begin position="5"/>
        <end position="349"/>
    </location>
</feature>
<dbReference type="Pfam" id="PF00884">
    <property type="entry name" value="Sulfatase"/>
    <property type="match status" value="1"/>
</dbReference>
<keyword evidence="3" id="KW-0378">Hydrolase</keyword>
<protein>
    <submittedName>
        <fullName evidence="3">Sulfatase-like hydrolase/transferase</fullName>
    </submittedName>
</protein>
<dbReference type="PANTHER" id="PTHR42693">
    <property type="entry name" value="ARYLSULFATASE FAMILY MEMBER"/>
    <property type="match status" value="1"/>
</dbReference>
<dbReference type="Gene3D" id="3.40.720.10">
    <property type="entry name" value="Alkaline Phosphatase, subunit A"/>
    <property type="match status" value="1"/>
</dbReference>
<name>A0AAU6S9P6_9MICO</name>
<evidence type="ECO:0000256" key="1">
    <source>
        <dbReference type="ARBA" id="ARBA00008779"/>
    </source>
</evidence>
<dbReference type="PANTHER" id="PTHR42693:SF33">
    <property type="entry name" value="ARYLSULFATASE"/>
    <property type="match status" value="1"/>
</dbReference>
<gene>
    <name evidence="3" type="ORF">MRBLWS13_001197</name>
</gene>
<dbReference type="InterPro" id="IPR017850">
    <property type="entry name" value="Alkaline_phosphatase_core_sf"/>
</dbReference>
<dbReference type="EMBL" id="CP151632">
    <property type="protein sequence ID" value="WZO33568.1"/>
    <property type="molecule type" value="Genomic_DNA"/>
</dbReference>
<sequence length="465" mass="51940">MTSAPNVLLVIADQHRFDWLEGLGELPVRTPNIRRLQEHGVTFRRATTPSPLCAPARACLATGLDYDSTPVPNNFHDLPLDAGTYYRQLRDEAGYFVAGVGKFDLHKATFDWNLDGSRLLGEWGMSDGIDNEGKFDSLWSGREQPHGPYMHHLYEAGLAEAHLSDFSRRAKAPYSDVSLSPLPEESYLDNWIAANAHSLLDRRPRDTPWHLVVNFAGPHDPMDVTERMRDAWADVDFPAPHNAAPFDGDHNEVRRRYAAMIENIDRHLGIFLDRLEEEGDLDNTVVIYTSDHGEMLGDHGIWGKQIALDPSIRIPLIISGPVVAAHGVQSDALVSLEDIAATVLEIADVAQPRHMTARSVLGVLQGSTEVHREFVVSGLTRSPREIAAAVGHYGANKWVELRDWRTVTTSEEKMIVSDDLEHPYLTDVSSDPFEENDLAQQRPESVQRLRAYLNVEPRGAEVSMS</sequence>
<organism evidence="3">
    <name type="scientific">Microbacterium sp. LWS13-1.2</name>
    <dbReference type="NCBI Taxonomy" id="3135264"/>
    <lineage>
        <taxon>Bacteria</taxon>
        <taxon>Bacillati</taxon>
        <taxon>Actinomycetota</taxon>
        <taxon>Actinomycetes</taxon>
        <taxon>Micrococcales</taxon>
        <taxon>Microbacteriaceae</taxon>
        <taxon>Microbacterium</taxon>
    </lineage>
</organism>
<evidence type="ECO:0000313" key="3">
    <source>
        <dbReference type="EMBL" id="WZO33568.1"/>
    </source>
</evidence>
<comment type="similarity">
    <text evidence="1">Belongs to the sulfatase family.</text>
</comment>
<dbReference type="RefSeq" id="WP_349428111.1">
    <property type="nucleotide sequence ID" value="NZ_CP151632.1"/>
</dbReference>
<reference evidence="3" key="1">
    <citation type="submission" date="2024-04" db="EMBL/GenBank/DDBJ databases">
        <authorList>
            <person name="Roder T."/>
            <person name="Oberhansli S."/>
            <person name="Kreuzer M."/>
        </authorList>
    </citation>
    <scope>NUCLEOTIDE SEQUENCE</scope>
    <source>
        <strain evidence="3">LWS13-1.2</strain>
    </source>
</reference>
<evidence type="ECO:0000259" key="2">
    <source>
        <dbReference type="Pfam" id="PF00884"/>
    </source>
</evidence>
<dbReference type="GO" id="GO:0004065">
    <property type="term" value="F:arylsulfatase activity"/>
    <property type="evidence" value="ECO:0007669"/>
    <property type="project" value="TreeGrafter"/>
</dbReference>
<dbReference type="AlphaFoldDB" id="A0AAU6S9P6"/>
<dbReference type="InterPro" id="IPR000917">
    <property type="entry name" value="Sulfatase_N"/>
</dbReference>
<accession>A0AAU6S9P6</accession>
<proteinExistence type="inferred from homology"/>
<dbReference type="SUPFAM" id="SSF53649">
    <property type="entry name" value="Alkaline phosphatase-like"/>
    <property type="match status" value="1"/>
</dbReference>
<dbReference type="InterPro" id="IPR050738">
    <property type="entry name" value="Sulfatase"/>
</dbReference>